<evidence type="ECO:0000313" key="5">
    <source>
        <dbReference type="Proteomes" id="UP000184388"/>
    </source>
</evidence>
<evidence type="ECO:0000313" key="4">
    <source>
        <dbReference type="EMBL" id="WEB41316.1"/>
    </source>
</evidence>
<proteinExistence type="predicted"/>
<dbReference type="EMBL" id="FRBK01000005">
    <property type="protein sequence ID" value="SHL59777.1"/>
    <property type="molecule type" value="Genomic_DNA"/>
</dbReference>
<protein>
    <submittedName>
        <fullName evidence="3">Uncharacterized protein</fullName>
    </submittedName>
</protein>
<name>A0A9X8MS53_9ACTN</name>
<feature type="signal peptide" evidence="2">
    <location>
        <begin position="1"/>
        <end position="25"/>
    </location>
</feature>
<dbReference type="AlphaFoldDB" id="A0A9X8MS53"/>
<dbReference type="Proteomes" id="UP001218629">
    <property type="component" value="Chromosome"/>
</dbReference>
<evidence type="ECO:0000313" key="3">
    <source>
        <dbReference type="EMBL" id="SHL59777.1"/>
    </source>
</evidence>
<reference evidence="4 6" key="3">
    <citation type="submission" date="2022-03" db="EMBL/GenBank/DDBJ databases">
        <title>Streptomyces yunnanensis P86,complete genome.</title>
        <authorList>
            <person name="Chen S."/>
            <person name="Zhang Q."/>
        </authorList>
    </citation>
    <scope>NUCLEOTIDE SEQUENCE [LARGE SCALE GENOMIC DNA]</scope>
    <source>
        <strain evidence="4 6">P86</strain>
    </source>
</reference>
<keyword evidence="1" id="KW-1133">Transmembrane helix</keyword>
<evidence type="ECO:0000256" key="2">
    <source>
        <dbReference type="SAM" id="SignalP"/>
    </source>
</evidence>
<evidence type="ECO:0000313" key="6">
    <source>
        <dbReference type="Proteomes" id="UP001218629"/>
    </source>
</evidence>
<dbReference type="RefSeq" id="WP_159030874.1">
    <property type="nucleotide sequence ID" value="NZ_CP095749.1"/>
</dbReference>
<dbReference type="EMBL" id="CP095749">
    <property type="protein sequence ID" value="WEB41316.1"/>
    <property type="molecule type" value="Genomic_DNA"/>
</dbReference>
<sequence>MNALKAALWCVLALAAVVNAFTSLAFDGAQQVVLSVGTGTAVIASAVVLFLMRERRRP</sequence>
<feature type="transmembrane region" description="Helical" evidence="1">
    <location>
        <begin position="35"/>
        <end position="52"/>
    </location>
</feature>
<reference evidence="5" key="2">
    <citation type="submission" date="2016-11" db="EMBL/GenBank/DDBJ databases">
        <authorList>
            <person name="Jaros S."/>
            <person name="Januszkiewicz K."/>
            <person name="Wedrychowicz H."/>
        </authorList>
    </citation>
    <scope>NUCLEOTIDE SEQUENCE [LARGE SCALE GENOMIC DNA]</scope>
    <source>
        <strain evidence="5">CGMCC 4.3555</strain>
    </source>
</reference>
<keyword evidence="2" id="KW-0732">Signal</keyword>
<reference evidence="3" key="1">
    <citation type="submission" date="2016-11" db="EMBL/GenBank/DDBJ databases">
        <authorList>
            <person name="Varghese N."/>
            <person name="Submissions S."/>
        </authorList>
    </citation>
    <scope>NUCLEOTIDE SEQUENCE</scope>
    <source>
        <strain evidence="3">CGMCC 4.3555</strain>
    </source>
</reference>
<accession>A0A9X8MS53</accession>
<organism evidence="3 5">
    <name type="scientific">Streptomyces yunnanensis</name>
    <dbReference type="NCBI Taxonomy" id="156453"/>
    <lineage>
        <taxon>Bacteria</taxon>
        <taxon>Bacillati</taxon>
        <taxon>Actinomycetota</taxon>
        <taxon>Actinomycetes</taxon>
        <taxon>Kitasatosporales</taxon>
        <taxon>Streptomycetaceae</taxon>
        <taxon>Streptomyces</taxon>
    </lineage>
</organism>
<keyword evidence="1" id="KW-0812">Transmembrane</keyword>
<evidence type="ECO:0000256" key="1">
    <source>
        <dbReference type="SAM" id="Phobius"/>
    </source>
</evidence>
<keyword evidence="6" id="KW-1185">Reference proteome</keyword>
<gene>
    <name evidence="4" type="ORF">MOV08_19900</name>
    <name evidence="3" type="ORF">SAMN05216268_105208</name>
</gene>
<feature type="chain" id="PRO_5040752722" evidence="2">
    <location>
        <begin position="26"/>
        <end position="58"/>
    </location>
</feature>
<keyword evidence="1" id="KW-0472">Membrane</keyword>
<dbReference type="Proteomes" id="UP000184388">
    <property type="component" value="Unassembled WGS sequence"/>
</dbReference>